<dbReference type="Gene3D" id="3.40.50.620">
    <property type="entry name" value="HUPs"/>
    <property type="match status" value="1"/>
</dbReference>
<evidence type="ECO:0000259" key="1">
    <source>
        <dbReference type="Pfam" id="PF00582"/>
    </source>
</evidence>
<dbReference type="AlphaFoldDB" id="A0A1L7CUX5"/>
<dbReference type="SUPFAM" id="SSF52402">
    <property type="entry name" value="Adenine nucleotide alpha hydrolases-like"/>
    <property type="match status" value="1"/>
</dbReference>
<dbReference type="EMBL" id="CP009247">
    <property type="protein sequence ID" value="APT89642.1"/>
    <property type="molecule type" value="Genomic_DNA"/>
</dbReference>
<dbReference type="PANTHER" id="PTHR43010">
    <property type="entry name" value="UNIVERSAL STRESS PROTEIN SLR1230"/>
    <property type="match status" value="1"/>
</dbReference>
<proteinExistence type="predicted"/>
<dbReference type="InterPro" id="IPR051688">
    <property type="entry name" value="USP_A"/>
</dbReference>
<evidence type="ECO:0000313" key="2">
    <source>
        <dbReference type="EMBL" id="APT89642.1"/>
    </source>
</evidence>
<gene>
    <name evidence="2" type="ORF">CFRA_10840</name>
</gene>
<dbReference type="Pfam" id="PF00582">
    <property type="entry name" value="Usp"/>
    <property type="match status" value="1"/>
</dbReference>
<name>A0A1L7CUX5_9CORY</name>
<dbReference type="InterPro" id="IPR014729">
    <property type="entry name" value="Rossmann-like_a/b/a_fold"/>
</dbReference>
<feature type="domain" description="UspA" evidence="1">
    <location>
        <begin position="2"/>
        <end position="147"/>
    </location>
</feature>
<dbReference type="OrthoDB" id="3473874at2"/>
<protein>
    <submittedName>
        <fullName evidence="2">Universal stress protein</fullName>
    </submittedName>
</protein>
<keyword evidence="3" id="KW-1185">Reference proteome</keyword>
<dbReference type="InterPro" id="IPR006016">
    <property type="entry name" value="UspA"/>
</dbReference>
<dbReference type="PANTHER" id="PTHR43010:SF1">
    <property type="entry name" value="USPA DOMAIN-CONTAINING PROTEIN"/>
    <property type="match status" value="1"/>
</dbReference>
<dbReference type="CDD" id="cd00293">
    <property type="entry name" value="USP-like"/>
    <property type="match status" value="1"/>
</dbReference>
<organism evidence="2 3">
    <name type="scientific">Corynebacterium frankenforstense DSM 45800</name>
    <dbReference type="NCBI Taxonomy" id="1437875"/>
    <lineage>
        <taxon>Bacteria</taxon>
        <taxon>Bacillati</taxon>
        <taxon>Actinomycetota</taxon>
        <taxon>Actinomycetes</taxon>
        <taxon>Mycobacteriales</taxon>
        <taxon>Corynebacteriaceae</taxon>
        <taxon>Corynebacterium</taxon>
    </lineage>
</organism>
<reference evidence="2 3" key="1">
    <citation type="submission" date="2014-08" db="EMBL/GenBank/DDBJ databases">
        <title>Complete genome sequence of Corynebacterium frankenforstense ST18(T) (=DSM 45800(T)), isolated from raw cow milk.</title>
        <authorList>
            <person name="Ruckert C."/>
            <person name="Albersmeier A."/>
            <person name="Winkler A."/>
            <person name="Lipski A."/>
            <person name="Kalinowski J."/>
        </authorList>
    </citation>
    <scope>NUCLEOTIDE SEQUENCE [LARGE SCALE GENOMIC DNA]</scope>
    <source>
        <strain evidence="2 3">ST18</strain>
    </source>
</reference>
<sequence length="159" mass="17136">MLIAFDGSDESRRALTYAARLLAPRHVEIITAWEPMYRQAARASSMTGNHQGDWPDTAEADDPAYGHARDTCRAGVALAEELGLHARAHLVESATSTWSAILDAAGELRPDVIVAGARGISGLRALWQTSVTDALLKNSEVPLFIVPPEEDDADDDADE</sequence>
<accession>A0A1L7CUX5</accession>
<dbReference type="KEGG" id="cfk:CFRA_10840"/>
<dbReference type="STRING" id="1437875.CFRA_10840"/>
<evidence type="ECO:0000313" key="3">
    <source>
        <dbReference type="Proteomes" id="UP000185434"/>
    </source>
</evidence>
<dbReference type="RefSeq" id="WP_075664636.1">
    <property type="nucleotide sequence ID" value="NZ_CP009247.1"/>
</dbReference>
<dbReference type="Proteomes" id="UP000185434">
    <property type="component" value="Chromosome"/>
</dbReference>